<protein>
    <submittedName>
        <fullName evidence="1">Uncharacterized protein</fullName>
    </submittedName>
</protein>
<evidence type="ECO:0000313" key="1">
    <source>
        <dbReference type="EMBL" id="RAO37362.1"/>
    </source>
</evidence>
<gene>
    <name evidence="1" type="ORF">PSN13_01344</name>
</gene>
<dbReference type="RefSeq" id="WP_112674580.1">
    <property type="nucleotide sequence ID" value="NZ_PYAG01000005.1"/>
</dbReference>
<organism evidence="1 2">
    <name type="scientific">Micromonospora saelicesensis</name>
    <dbReference type="NCBI Taxonomy" id="285676"/>
    <lineage>
        <taxon>Bacteria</taxon>
        <taxon>Bacillati</taxon>
        <taxon>Actinomycetota</taxon>
        <taxon>Actinomycetes</taxon>
        <taxon>Micromonosporales</taxon>
        <taxon>Micromonosporaceae</taxon>
        <taxon>Micromonospora</taxon>
    </lineage>
</organism>
<dbReference type="Proteomes" id="UP000249419">
    <property type="component" value="Unassembled WGS sequence"/>
</dbReference>
<accession>A0A328NWG3</accession>
<sequence>MSFAAYNTAVEPKGRAGLMSPRRWSPHNPIADFLEAIEHEYELDSPERRCAEARLTDARLAEQVRFEAGLSEYVRTEIRPGHKWDGVAYHELFDDLWTYALPVIKAFLRTNQLRRVLKRFAPERGVSMLPEDMFLLANSEAARDELALDIISRAVKDFRERAIGQGRWKPWVRGASLRTYFIGACAYEFPRAYKTWSKQHMGQLERLAVTEEIDFDQVGARLTASIADLAVLRVDLQRVINTAQPMTKLILGMIAAGKTQIQIAAELNLTVKAVESRLSSFRKRVQSAPDYRITVGTS</sequence>
<evidence type="ECO:0000313" key="2">
    <source>
        <dbReference type="Proteomes" id="UP000249419"/>
    </source>
</evidence>
<dbReference type="EMBL" id="PYAG01000005">
    <property type="protein sequence ID" value="RAO37362.1"/>
    <property type="molecule type" value="Genomic_DNA"/>
</dbReference>
<reference evidence="1 2" key="1">
    <citation type="submission" date="2018-03" db="EMBL/GenBank/DDBJ databases">
        <title>Defining the species Micromonospora saelicesensis and Micromonospora noduli under the framework of genomics.</title>
        <authorList>
            <person name="Riesco R."/>
            <person name="Trujillo M.E."/>
        </authorList>
    </citation>
    <scope>NUCLEOTIDE SEQUENCE [LARGE SCALE GENOMIC DNA]</scope>
    <source>
        <strain evidence="1 2">PSN13</strain>
    </source>
</reference>
<name>A0A328NWG3_9ACTN</name>
<comment type="caution">
    <text evidence="1">The sequence shown here is derived from an EMBL/GenBank/DDBJ whole genome shotgun (WGS) entry which is preliminary data.</text>
</comment>
<dbReference type="AlphaFoldDB" id="A0A328NWG3"/>
<proteinExistence type="predicted"/>